<dbReference type="PROSITE" id="PS50949">
    <property type="entry name" value="HTH_GNTR"/>
    <property type="match status" value="1"/>
</dbReference>
<evidence type="ECO:0000259" key="4">
    <source>
        <dbReference type="PROSITE" id="PS50949"/>
    </source>
</evidence>
<name>A0ABV9CSZ2_9ACTN</name>
<accession>A0ABV9CSZ2</accession>
<dbReference type="InterPro" id="IPR050679">
    <property type="entry name" value="Bact_HTH_transcr_reg"/>
</dbReference>
<evidence type="ECO:0000313" key="6">
    <source>
        <dbReference type="Proteomes" id="UP001596004"/>
    </source>
</evidence>
<evidence type="ECO:0000256" key="2">
    <source>
        <dbReference type="ARBA" id="ARBA00023125"/>
    </source>
</evidence>
<dbReference type="InterPro" id="IPR036390">
    <property type="entry name" value="WH_DNA-bd_sf"/>
</dbReference>
<dbReference type="PANTHER" id="PTHR44846">
    <property type="entry name" value="MANNOSYL-D-GLYCERATE TRANSPORT/METABOLISM SYSTEM REPRESSOR MNGR-RELATED"/>
    <property type="match status" value="1"/>
</dbReference>
<keyword evidence="6" id="KW-1185">Reference proteome</keyword>
<dbReference type="EMBL" id="JBHSFP010000034">
    <property type="protein sequence ID" value="MFC4535680.1"/>
    <property type="molecule type" value="Genomic_DNA"/>
</dbReference>
<feature type="domain" description="HTH gntR-type" evidence="4">
    <location>
        <begin position="9"/>
        <end position="77"/>
    </location>
</feature>
<organism evidence="5 6">
    <name type="scientific">Sphaerisporangium dianthi</name>
    <dbReference type="NCBI Taxonomy" id="1436120"/>
    <lineage>
        <taxon>Bacteria</taxon>
        <taxon>Bacillati</taxon>
        <taxon>Actinomycetota</taxon>
        <taxon>Actinomycetes</taxon>
        <taxon>Streptosporangiales</taxon>
        <taxon>Streptosporangiaceae</taxon>
        <taxon>Sphaerisporangium</taxon>
    </lineage>
</organism>
<dbReference type="Pfam" id="PF00392">
    <property type="entry name" value="GntR"/>
    <property type="match status" value="1"/>
</dbReference>
<dbReference type="Proteomes" id="UP001596004">
    <property type="component" value="Unassembled WGS sequence"/>
</dbReference>
<evidence type="ECO:0000313" key="5">
    <source>
        <dbReference type="EMBL" id="MFC4535680.1"/>
    </source>
</evidence>
<dbReference type="SMART" id="SM00345">
    <property type="entry name" value="HTH_GNTR"/>
    <property type="match status" value="1"/>
</dbReference>
<dbReference type="Gene3D" id="1.10.10.10">
    <property type="entry name" value="Winged helix-like DNA-binding domain superfamily/Winged helix DNA-binding domain"/>
    <property type="match status" value="1"/>
</dbReference>
<dbReference type="PANTHER" id="PTHR44846:SF17">
    <property type="entry name" value="GNTR-FAMILY TRANSCRIPTIONAL REGULATOR"/>
    <property type="match status" value="1"/>
</dbReference>
<evidence type="ECO:0000256" key="1">
    <source>
        <dbReference type="ARBA" id="ARBA00023015"/>
    </source>
</evidence>
<dbReference type="InterPro" id="IPR036388">
    <property type="entry name" value="WH-like_DNA-bd_sf"/>
</dbReference>
<sequence>MTIDRDGLRAPYQQLADILRERIASGDIPVGRRIPSHHELEAEFDISRNTIKKALDVLKGEGLLETAPGRGLFVKATPPAEG</sequence>
<reference evidence="6" key="1">
    <citation type="journal article" date="2019" name="Int. J. Syst. Evol. Microbiol.">
        <title>The Global Catalogue of Microorganisms (GCM) 10K type strain sequencing project: providing services to taxonomists for standard genome sequencing and annotation.</title>
        <authorList>
            <consortium name="The Broad Institute Genomics Platform"/>
            <consortium name="The Broad Institute Genome Sequencing Center for Infectious Disease"/>
            <person name="Wu L."/>
            <person name="Ma J."/>
        </authorList>
    </citation>
    <scope>NUCLEOTIDE SEQUENCE [LARGE SCALE GENOMIC DNA]</scope>
    <source>
        <strain evidence="6">CGMCC 4.7132</strain>
    </source>
</reference>
<proteinExistence type="predicted"/>
<comment type="caution">
    <text evidence="5">The sequence shown here is derived from an EMBL/GenBank/DDBJ whole genome shotgun (WGS) entry which is preliminary data.</text>
</comment>
<dbReference type="PRINTS" id="PR00035">
    <property type="entry name" value="HTHGNTR"/>
</dbReference>
<keyword evidence="3" id="KW-0804">Transcription</keyword>
<dbReference type="InterPro" id="IPR000524">
    <property type="entry name" value="Tscrpt_reg_HTH_GntR"/>
</dbReference>
<dbReference type="SUPFAM" id="SSF46785">
    <property type="entry name" value="Winged helix' DNA-binding domain"/>
    <property type="match status" value="1"/>
</dbReference>
<evidence type="ECO:0000256" key="3">
    <source>
        <dbReference type="ARBA" id="ARBA00023163"/>
    </source>
</evidence>
<dbReference type="RefSeq" id="WP_380848713.1">
    <property type="nucleotide sequence ID" value="NZ_JBHSFP010000034.1"/>
</dbReference>
<keyword evidence="2" id="KW-0238">DNA-binding</keyword>
<dbReference type="CDD" id="cd07377">
    <property type="entry name" value="WHTH_GntR"/>
    <property type="match status" value="1"/>
</dbReference>
<keyword evidence="1" id="KW-0805">Transcription regulation</keyword>
<protein>
    <submittedName>
        <fullName evidence="5">GntR family transcriptional regulator</fullName>
    </submittedName>
</protein>
<gene>
    <name evidence="5" type="ORF">ACFO60_33370</name>
</gene>